<evidence type="ECO:0000256" key="5">
    <source>
        <dbReference type="ARBA" id="ARBA00023136"/>
    </source>
</evidence>
<dbReference type="EMBL" id="JBHSPA010000048">
    <property type="protein sequence ID" value="MFC5829761.1"/>
    <property type="molecule type" value="Genomic_DNA"/>
</dbReference>
<organism evidence="8 9">
    <name type="scientific">Nonomuraea insulae</name>
    <dbReference type="NCBI Taxonomy" id="1616787"/>
    <lineage>
        <taxon>Bacteria</taxon>
        <taxon>Bacillati</taxon>
        <taxon>Actinomycetota</taxon>
        <taxon>Actinomycetes</taxon>
        <taxon>Streptosporangiales</taxon>
        <taxon>Streptosporangiaceae</taxon>
        <taxon>Nonomuraea</taxon>
    </lineage>
</organism>
<feature type="transmembrane region" description="Helical" evidence="6">
    <location>
        <begin position="105"/>
        <end position="125"/>
    </location>
</feature>
<proteinExistence type="predicted"/>
<dbReference type="PANTHER" id="PTHR42718">
    <property type="entry name" value="MAJOR FACILITATOR SUPERFAMILY MULTIDRUG TRANSPORTER MFSC"/>
    <property type="match status" value="1"/>
</dbReference>
<accession>A0ABW1CY58</accession>
<dbReference type="PANTHER" id="PTHR42718:SF9">
    <property type="entry name" value="MAJOR FACILITATOR SUPERFAMILY MULTIDRUG TRANSPORTER MFSC"/>
    <property type="match status" value="1"/>
</dbReference>
<evidence type="ECO:0000256" key="3">
    <source>
        <dbReference type="ARBA" id="ARBA00022692"/>
    </source>
</evidence>
<feature type="domain" description="Major facilitator superfamily (MFS) profile" evidence="7">
    <location>
        <begin position="39"/>
        <end position="432"/>
    </location>
</feature>
<dbReference type="SUPFAM" id="SSF103473">
    <property type="entry name" value="MFS general substrate transporter"/>
    <property type="match status" value="1"/>
</dbReference>
<feature type="transmembrane region" description="Helical" evidence="6">
    <location>
        <begin position="131"/>
        <end position="153"/>
    </location>
</feature>
<name>A0ABW1CY58_9ACTN</name>
<keyword evidence="9" id="KW-1185">Reference proteome</keyword>
<feature type="transmembrane region" description="Helical" evidence="6">
    <location>
        <begin position="235"/>
        <end position="258"/>
    </location>
</feature>
<sequence>MWIVAGLTALCVALWRRFGKPDRAGREEGAAAGRRSGVVVAALLVGALTASLSQTIVIAALPVLEAELGVSTTAVTWVLTAFMLSSAVATPIAGRLGDLFGYRRVLVACLGCFTAGTLVCALAAGAHSLGWLVAGRALQGVVGGVFPLAFGVVRTAVPPARLPGIVALLSAMFGIGGATGMVVAGPVAGGAGTAWLFWGALVLAVAALAGSSVLPAGRERVAGPRLDPRLLAGRALVTTNLATFVISAAMFGVISLVPRFVQTSPSAGYGFGSSVTEAGLIMIPVALAMLAATPLAPRLGRRLGTRTPLQAGAVCAAVSFLALAAAHDRLWHVYAVGLLLGAGYGLAFASIGNLVVEAVEPHLTGVATGVNTIVRTLGGAAGAQIAAAILASGAAPVPAEPDYVTALVTFAVLAVAALAAATAVPAAAARLTR</sequence>
<evidence type="ECO:0000313" key="9">
    <source>
        <dbReference type="Proteomes" id="UP001596058"/>
    </source>
</evidence>
<protein>
    <submittedName>
        <fullName evidence="8">MFS transporter</fullName>
    </submittedName>
</protein>
<comment type="caution">
    <text evidence="8">The sequence shown here is derived from an EMBL/GenBank/DDBJ whole genome shotgun (WGS) entry which is preliminary data.</text>
</comment>
<reference evidence="9" key="1">
    <citation type="journal article" date="2019" name="Int. J. Syst. Evol. Microbiol.">
        <title>The Global Catalogue of Microorganisms (GCM) 10K type strain sequencing project: providing services to taxonomists for standard genome sequencing and annotation.</title>
        <authorList>
            <consortium name="The Broad Institute Genomics Platform"/>
            <consortium name="The Broad Institute Genome Sequencing Center for Infectious Disease"/>
            <person name="Wu L."/>
            <person name="Ma J."/>
        </authorList>
    </citation>
    <scope>NUCLEOTIDE SEQUENCE [LARGE SCALE GENOMIC DNA]</scope>
    <source>
        <strain evidence="9">CCUG 53903</strain>
    </source>
</reference>
<dbReference type="Gene3D" id="1.20.1250.20">
    <property type="entry name" value="MFS general substrate transporter like domains"/>
    <property type="match status" value="1"/>
</dbReference>
<evidence type="ECO:0000256" key="1">
    <source>
        <dbReference type="ARBA" id="ARBA00004651"/>
    </source>
</evidence>
<feature type="transmembrane region" description="Helical" evidence="6">
    <location>
        <begin position="377"/>
        <end position="397"/>
    </location>
</feature>
<keyword evidence="4 6" id="KW-1133">Transmembrane helix</keyword>
<dbReference type="InterPro" id="IPR020846">
    <property type="entry name" value="MFS_dom"/>
</dbReference>
<dbReference type="InterPro" id="IPR036259">
    <property type="entry name" value="MFS_trans_sf"/>
</dbReference>
<keyword evidence="2" id="KW-0813">Transport</keyword>
<dbReference type="RefSeq" id="WP_379519256.1">
    <property type="nucleotide sequence ID" value="NZ_JBHSPA010000048.1"/>
</dbReference>
<evidence type="ECO:0000259" key="7">
    <source>
        <dbReference type="PROSITE" id="PS50850"/>
    </source>
</evidence>
<dbReference type="PROSITE" id="PS50850">
    <property type="entry name" value="MFS"/>
    <property type="match status" value="1"/>
</dbReference>
<feature type="transmembrane region" description="Helical" evidence="6">
    <location>
        <begin position="333"/>
        <end position="356"/>
    </location>
</feature>
<feature type="transmembrane region" description="Helical" evidence="6">
    <location>
        <begin position="309"/>
        <end position="327"/>
    </location>
</feature>
<keyword evidence="5 6" id="KW-0472">Membrane</keyword>
<feature type="transmembrane region" description="Helical" evidence="6">
    <location>
        <begin position="74"/>
        <end position="93"/>
    </location>
</feature>
<gene>
    <name evidence="8" type="ORF">ACFPZ3_38360</name>
</gene>
<evidence type="ECO:0000256" key="2">
    <source>
        <dbReference type="ARBA" id="ARBA00022448"/>
    </source>
</evidence>
<feature type="transmembrane region" description="Helical" evidence="6">
    <location>
        <begin position="403"/>
        <end position="428"/>
    </location>
</feature>
<evidence type="ECO:0000313" key="8">
    <source>
        <dbReference type="EMBL" id="MFC5829761.1"/>
    </source>
</evidence>
<dbReference type="Pfam" id="PF07690">
    <property type="entry name" value="MFS_1"/>
    <property type="match status" value="1"/>
</dbReference>
<feature type="transmembrane region" description="Helical" evidence="6">
    <location>
        <begin position="165"/>
        <end position="189"/>
    </location>
</feature>
<dbReference type="Proteomes" id="UP001596058">
    <property type="component" value="Unassembled WGS sequence"/>
</dbReference>
<feature type="transmembrane region" description="Helical" evidence="6">
    <location>
        <begin position="278"/>
        <end position="297"/>
    </location>
</feature>
<feature type="transmembrane region" description="Helical" evidence="6">
    <location>
        <begin position="38"/>
        <end position="62"/>
    </location>
</feature>
<dbReference type="CDD" id="cd17504">
    <property type="entry name" value="MFS_MMR_MDR_like"/>
    <property type="match status" value="1"/>
</dbReference>
<feature type="transmembrane region" description="Helical" evidence="6">
    <location>
        <begin position="195"/>
        <end position="214"/>
    </location>
</feature>
<comment type="subcellular location">
    <subcellularLocation>
        <location evidence="1">Cell membrane</location>
        <topology evidence="1">Multi-pass membrane protein</topology>
    </subcellularLocation>
</comment>
<evidence type="ECO:0000256" key="4">
    <source>
        <dbReference type="ARBA" id="ARBA00022989"/>
    </source>
</evidence>
<dbReference type="InterPro" id="IPR011701">
    <property type="entry name" value="MFS"/>
</dbReference>
<keyword evidence="3 6" id="KW-0812">Transmembrane</keyword>
<evidence type="ECO:0000256" key="6">
    <source>
        <dbReference type="SAM" id="Phobius"/>
    </source>
</evidence>